<keyword evidence="2" id="KW-1185">Reference proteome</keyword>
<sequence>MSSLFIEYDDATGPLQLQLVLLRRMEDHHPDLVDDALHRLDVPRAVMREANRKWQGRLRAGGRRRPAGIKDYGALLGPAESVVPRALGDLQCEVHTWPVPLWPELRFEVTVAPGVGTALNAWLVRAPGAAGPELRTLDDLAPWAATVDEVARAFPPAKPMEGTADNRFRLAFSGPDKSGQQRRCTAEFAWGLLQRWEIA</sequence>
<dbReference type="RefSeq" id="WP_165232478.1">
    <property type="nucleotide sequence ID" value="NZ_JAAKZV010000012.1"/>
</dbReference>
<reference evidence="1 2" key="1">
    <citation type="submission" date="2020-02" db="EMBL/GenBank/DDBJ databases">
        <title>Whole-genome analyses of novel actinobacteria.</title>
        <authorList>
            <person name="Sahin N."/>
        </authorList>
    </citation>
    <scope>NUCLEOTIDE SEQUENCE [LARGE SCALE GENOMIC DNA]</scope>
    <source>
        <strain evidence="1 2">A7024</strain>
    </source>
</reference>
<evidence type="ECO:0000313" key="1">
    <source>
        <dbReference type="EMBL" id="NGN63323.1"/>
    </source>
</evidence>
<gene>
    <name evidence="1" type="ORF">G5C51_05300</name>
</gene>
<dbReference type="AlphaFoldDB" id="A0A6G4TU39"/>
<comment type="caution">
    <text evidence="1">The sequence shown here is derived from an EMBL/GenBank/DDBJ whole genome shotgun (WGS) entry which is preliminary data.</text>
</comment>
<organism evidence="1 2">
    <name type="scientific">Streptomyces coryli</name>
    <dbReference type="NCBI Taxonomy" id="1128680"/>
    <lineage>
        <taxon>Bacteria</taxon>
        <taxon>Bacillati</taxon>
        <taxon>Actinomycetota</taxon>
        <taxon>Actinomycetes</taxon>
        <taxon>Kitasatosporales</taxon>
        <taxon>Streptomycetaceae</taxon>
        <taxon>Streptomyces</taxon>
    </lineage>
</organism>
<proteinExistence type="predicted"/>
<dbReference type="EMBL" id="JAAKZV010000012">
    <property type="protein sequence ID" value="NGN63323.1"/>
    <property type="molecule type" value="Genomic_DNA"/>
</dbReference>
<accession>A0A6G4TU39</accession>
<evidence type="ECO:0000313" key="2">
    <source>
        <dbReference type="Proteomes" id="UP000481583"/>
    </source>
</evidence>
<name>A0A6G4TU39_9ACTN</name>
<dbReference type="Proteomes" id="UP000481583">
    <property type="component" value="Unassembled WGS sequence"/>
</dbReference>
<protein>
    <submittedName>
        <fullName evidence="1">Uncharacterized protein</fullName>
    </submittedName>
</protein>